<reference evidence="2 3" key="1">
    <citation type="journal article" date="2010" name="Proc. Natl. Acad. Sci. U.S.A.">
        <title>Insights into evolution of multicellular fungi from the assembled chromosomes of the mushroom Coprinopsis cinerea (Coprinus cinereus).</title>
        <authorList>
            <person name="Stajich J.E."/>
            <person name="Wilke S.K."/>
            <person name="Ahren D."/>
            <person name="Au C.H."/>
            <person name="Birren B.W."/>
            <person name="Borodovsky M."/>
            <person name="Burns C."/>
            <person name="Canback B."/>
            <person name="Casselton L.A."/>
            <person name="Cheng C.K."/>
            <person name="Deng J."/>
            <person name="Dietrich F.S."/>
            <person name="Fargo D.C."/>
            <person name="Farman M.L."/>
            <person name="Gathman A.C."/>
            <person name="Goldberg J."/>
            <person name="Guigo R."/>
            <person name="Hoegger P.J."/>
            <person name="Hooker J.B."/>
            <person name="Huggins A."/>
            <person name="James T.Y."/>
            <person name="Kamada T."/>
            <person name="Kilaru S."/>
            <person name="Kodira C."/>
            <person name="Kues U."/>
            <person name="Kupfer D."/>
            <person name="Kwan H.S."/>
            <person name="Lomsadze A."/>
            <person name="Li W."/>
            <person name="Lilly W.W."/>
            <person name="Ma L.J."/>
            <person name="Mackey A.J."/>
            <person name="Manning G."/>
            <person name="Martin F."/>
            <person name="Muraguchi H."/>
            <person name="Natvig D.O."/>
            <person name="Palmerini H."/>
            <person name="Ramesh M.A."/>
            <person name="Rehmeyer C.J."/>
            <person name="Roe B.A."/>
            <person name="Shenoy N."/>
            <person name="Stanke M."/>
            <person name="Ter-Hovhannisyan V."/>
            <person name="Tunlid A."/>
            <person name="Velagapudi R."/>
            <person name="Vision T.J."/>
            <person name="Zeng Q."/>
            <person name="Zolan M.E."/>
            <person name="Pukkila P.J."/>
        </authorList>
    </citation>
    <scope>NUCLEOTIDE SEQUENCE [LARGE SCALE GENOMIC DNA]</scope>
    <source>
        <strain evidence="3">Okayama-7 / 130 / ATCC MYA-4618 / FGSC 9003</strain>
    </source>
</reference>
<feature type="compositionally biased region" description="Basic and acidic residues" evidence="1">
    <location>
        <begin position="185"/>
        <end position="199"/>
    </location>
</feature>
<feature type="compositionally biased region" description="Gly residues" evidence="1">
    <location>
        <begin position="149"/>
        <end position="159"/>
    </location>
</feature>
<name>A8NVJ5_COPC7</name>
<sequence>MSTETDRFVELATASRRLIREIYASRDRSPRESLLILLEQSKIVKDLRKSLGLDAKTLDLPIKLLFSEISKNHRTYLDKDVKTKPHITLNTEFLSRLPPVPPDFQQPGTAAGATKGMTLAKATLDATGTGSTGQGGEGKGKGRHLNDGKGVGDGSGGEGGEGEGEGDRGRHGGGGDMSMDEGEDVWFRDGDEGDGGREGDGDELGGEGCEAEGDEGEHEDEGEDGGRGEESGQGGGPSRKRDNTHMSPQAKRTKKKKVNFGESATRPSPPPEKVRDNPTGGATRRTTRSQSAKGGSKGGVKGGMKGGVKGAKGGGGKTAEGSKGPAVEPEGEGEIDKTQCSPPEPGKGFDVADPQCGLCILAEQRFCWRPPVGSCHRCRLKKQKCTFSKTTNPKAPPPRATSSAAASSSGSVLLPSGQSQWALYSLPSGLPAGTVVDSSTFARHQDIALISSATQDLQADVYSMRGQLHNQADDVAEKMGNITVRLGDVEEEYEKMHADVVKVTVEMEDIRAQFDELCGQVPNNAVDLVKVVDDITAMGKRIGEQEKRFGVFKQRFGERLTSAVKSAVVDEVDKKAAALGDSQDGKWIPRFESVDNTLGQIDNRLRKLEDSAKVEELLGQVISREVDSRFEESERKLEGSFKKALQLETQRLAESQVNPADLAKEVSQSLERHWPTLLTPILSTTLTTHLRERIGEVDANIARVGEELGGRLRSMVQEEISRYSQDIIQEAVTTTMRNLTVEVPTSNDGRHHYPPYPTFIDPDLFEQAYEPLVLPPPLPANGSTSISTFHLQDPSGIFQAGLQESVLTAVPEGVSSVRARPRTPSVHSEEEGVGQGSG</sequence>
<dbReference type="InParanoid" id="A8NVJ5"/>
<evidence type="ECO:0000256" key="1">
    <source>
        <dbReference type="SAM" id="MobiDB-lite"/>
    </source>
</evidence>
<protein>
    <submittedName>
        <fullName evidence="2">Uncharacterized protein</fullName>
    </submittedName>
</protein>
<feature type="compositionally biased region" description="Low complexity" evidence="1">
    <location>
        <begin position="400"/>
        <end position="411"/>
    </location>
</feature>
<dbReference type="GeneID" id="6013280"/>
<feature type="compositionally biased region" description="Acidic residues" evidence="1">
    <location>
        <begin position="200"/>
        <end position="223"/>
    </location>
</feature>
<evidence type="ECO:0000313" key="2">
    <source>
        <dbReference type="EMBL" id="EAU85140.2"/>
    </source>
</evidence>
<accession>A8NVJ5</accession>
<proteinExistence type="predicted"/>
<dbReference type="OMA" id="NDGRHHY"/>
<feature type="compositionally biased region" description="Basic and acidic residues" evidence="1">
    <location>
        <begin position="138"/>
        <end position="147"/>
    </location>
</feature>
<dbReference type="EMBL" id="AACS02000004">
    <property type="protein sequence ID" value="EAU85140.2"/>
    <property type="molecule type" value="Genomic_DNA"/>
</dbReference>
<feature type="compositionally biased region" description="Gly residues" evidence="1">
    <location>
        <begin position="295"/>
        <end position="318"/>
    </location>
</feature>
<organism evidence="2 3">
    <name type="scientific">Coprinopsis cinerea (strain Okayama-7 / 130 / ATCC MYA-4618 / FGSC 9003)</name>
    <name type="common">Inky cap fungus</name>
    <name type="synonym">Hormographiella aspergillata</name>
    <dbReference type="NCBI Taxonomy" id="240176"/>
    <lineage>
        <taxon>Eukaryota</taxon>
        <taxon>Fungi</taxon>
        <taxon>Dikarya</taxon>
        <taxon>Basidiomycota</taxon>
        <taxon>Agaricomycotina</taxon>
        <taxon>Agaricomycetes</taxon>
        <taxon>Agaricomycetidae</taxon>
        <taxon>Agaricales</taxon>
        <taxon>Agaricineae</taxon>
        <taxon>Psathyrellaceae</taxon>
        <taxon>Coprinopsis</taxon>
    </lineage>
</organism>
<dbReference type="RefSeq" id="XP_001836728.2">
    <property type="nucleotide sequence ID" value="XM_001836676.2"/>
</dbReference>
<keyword evidence="3" id="KW-1185">Reference proteome</keyword>
<dbReference type="Proteomes" id="UP000001861">
    <property type="component" value="Unassembled WGS sequence"/>
</dbReference>
<dbReference type="AlphaFoldDB" id="A8NVJ5"/>
<evidence type="ECO:0000313" key="3">
    <source>
        <dbReference type="Proteomes" id="UP000001861"/>
    </source>
</evidence>
<dbReference type="eggNOG" id="ENOG502SD1Y">
    <property type="taxonomic scope" value="Eukaryota"/>
</dbReference>
<feature type="region of interest" description="Disordered" evidence="1">
    <location>
        <begin position="814"/>
        <end position="838"/>
    </location>
</feature>
<comment type="caution">
    <text evidence="2">The sequence shown here is derived from an EMBL/GenBank/DDBJ whole genome shotgun (WGS) entry which is preliminary data.</text>
</comment>
<feature type="region of interest" description="Disordered" evidence="1">
    <location>
        <begin position="388"/>
        <end position="411"/>
    </location>
</feature>
<dbReference type="HOGENOM" id="CLU_339184_0_0_1"/>
<dbReference type="KEGG" id="cci:CC1G_08113"/>
<feature type="region of interest" description="Disordered" evidence="1">
    <location>
        <begin position="125"/>
        <end position="343"/>
    </location>
</feature>
<dbReference type="VEuPathDB" id="FungiDB:CC1G_08113"/>
<dbReference type="STRING" id="240176.A8NVJ5"/>
<gene>
    <name evidence="2" type="ORF">CC1G_08113</name>
</gene>